<dbReference type="Pfam" id="PF01569">
    <property type="entry name" value="PAP2"/>
    <property type="match status" value="1"/>
</dbReference>
<dbReference type="EMBL" id="PGET01000001">
    <property type="protein sequence ID" value="PJJ29105.1"/>
    <property type="molecule type" value="Genomic_DNA"/>
</dbReference>
<feature type="transmembrane region" description="Helical" evidence="1">
    <location>
        <begin position="126"/>
        <end position="151"/>
    </location>
</feature>
<feature type="transmembrane region" description="Helical" evidence="1">
    <location>
        <begin position="190"/>
        <end position="210"/>
    </location>
</feature>
<evidence type="ECO:0000256" key="1">
    <source>
        <dbReference type="SAM" id="Phobius"/>
    </source>
</evidence>
<evidence type="ECO:0000313" key="3">
    <source>
        <dbReference type="EMBL" id="PJJ29105.1"/>
    </source>
</evidence>
<keyword evidence="1" id="KW-1133">Transmembrane helix</keyword>
<dbReference type="AlphaFoldDB" id="A0A2M8Z6N6"/>
<feature type="transmembrane region" description="Helical" evidence="1">
    <location>
        <begin position="98"/>
        <end position="120"/>
    </location>
</feature>
<keyword evidence="1" id="KW-0472">Membrane</keyword>
<evidence type="ECO:0000259" key="2">
    <source>
        <dbReference type="Pfam" id="PF01569"/>
    </source>
</evidence>
<organism evidence="3 4">
    <name type="scientific">[Clostridium] celerecrescens 18A</name>
    <dbReference type="NCBI Taxonomy" id="1286362"/>
    <lineage>
        <taxon>Bacteria</taxon>
        <taxon>Bacillati</taxon>
        <taxon>Bacillota</taxon>
        <taxon>Clostridia</taxon>
        <taxon>Lachnospirales</taxon>
        <taxon>Lachnospiraceae</taxon>
        <taxon>Lacrimispora</taxon>
    </lineage>
</organism>
<proteinExistence type="predicted"/>
<dbReference type="Proteomes" id="UP000231092">
    <property type="component" value="Unassembled WGS sequence"/>
</dbReference>
<dbReference type="RefSeq" id="WP_207655194.1">
    <property type="nucleotide sequence ID" value="NZ_PGET01000001.1"/>
</dbReference>
<sequence length="218" mass="24436">MMKNKKYFILAGIQFLLFILFTMAVFTFDVSPIGPEQSNVGFSTLNGFMFKLLGENLLWYHITDWIGVAAILVAMGFAILGLVQLIKRKSIKCVDSDIILIGVFYIIVIFSYVLFEIFIVNYRPIILVYALEASYPSSHTMIVLCIMSTAIMQFHSRIRNKSIRISAEVISVAIIAVTVIGRFISGAHWFTDIVGGLLLGSALITIYYAAIRQVSKNE</sequence>
<accession>A0A2M8Z6N6</accession>
<feature type="transmembrane region" description="Helical" evidence="1">
    <location>
        <begin position="163"/>
        <end position="184"/>
    </location>
</feature>
<feature type="domain" description="Phosphatidic acid phosphatase type 2/haloperoxidase" evidence="2">
    <location>
        <begin position="132"/>
        <end position="212"/>
    </location>
</feature>
<dbReference type="InterPro" id="IPR000326">
    <property type="entry name" value="PAP2/HPO"/>
</dbReference>
<dbReference type="SUPFAM" id="SSF48317">
    <property type="entry name" value="Acid phosphatase/Vanadium-dependent haloperoxidase"/>
    <property type="match status" value="1"/>
</dbReference>
<comment type="caution">
    <text evidence="3">The sequence shown here is derived from an EMBL/GenBank/DDBJ whole genome shotgun (WGS) entry which is preliminary data.</text>
</comment>
<reference evidence="3 4" key="1">
    <citation type="submission" date="2017-11" db="EMBL/GenBank/DDBJ databases">
        <title>Understudied soil microbes with underappreciated capabilities: Untangling the Clostridium saccharolyticum group.</title>
        <authorList>
            <person name="Leschine S."/>
        </authorList>
    </citation>
    <scope>NUCLEOTIDE SEQUENCE [LARGE SCALE GENOMIC DNA]</scope>
    <source>
        <strain evidence="3 4">18A</strain>
    </source>
</reference>
<feature type="transmembrane region" description="Helical" evidence="1">
    <location>
        <begin position="65"/>
        <end position="86"/>
    </location>
</feature>
<name>A0A2M8Z6N6_9FIRM</name>
<protein>
    <submittedName>
        <fullName evidence="3">Undecaprenyl-diphosphatase</fullName>
    </submittedName>
</protein>
<keyword evidence="1" id="KW-0812">Transmembrane</keyword>
<feature type="transmembrane region" description="Helical" evidence="1">
    <location>
        <begin position="7"/>
        <end position="28"/>
    </location>
</feature>
<evidence type="ECO:0000313" key="4">
    <source>
        <dbReference type="Proteomes" id="UP000231092"/>
    </source>
</evidence>
<dbReference type="Gene3D" id="1.20.144.10">
    <property type="entry name" value="Phosphatidic acid phosphatase type 2/haloperoxidase"/>
    <property type="match status" value="1"/>
</dbReference>
<gene>
    <name evidence="3" type="ORF">H171_2636</name>
</gene>
<dbReference type="InterPro" id="IPR036938">
    <property type="entry name" value="PAP2/HPO_sf"/>
</dbReference>